<evidence type="ECO:0000313" key="1">
    <source>
        <dbReference type="EnsemblProtists" id="Phyra83240"/>
    </source>
</evidence>
<dbReference type="eggNOG" id="ENOG502S9S9">
    <property type="taxonomic scope" value="Eukaryota"/>
</dbReference>
<reference evidence="1" key="2">
    <citation type="submission" date="2015-06" db="UniProtKB">
        <authorList>
            <consortium name="EnsemblProtists"/>
        </authorList>
    </citation>
    <scope>IDENTIFICATION</scope>
    <source>
        <strain evidence="1">Pr102</strain>
    </source>
</reference>
<dbReference type="Proteomes" id="UP000005238">
    <property type="component" value="Unassembled WGS sequence"/>
</dbReference>
<protein>
    <submittedName>
        <fullName evidence="1">Uncharacterized protein</fullName>
    </submittedName>
</protein>
<name>H3GZK1_PHYRM</name>
<reference evidence="2" key="1">
    <citation type="journal article" date="2006" name="Science">
        <title>Phytophthora genome sequences uncover evolutionary origins and mechanisms of pathogenesis.</title>
        <authorList>
            <person name="Tyler B.M."/>
            <person name="Tripathy S."/>
            <person name="Zhang X."/>
            <person name="Dehal P."/>
            <person name="Jiang R.H."/>
            <person name="Aerts A."/>
            <person name="Arredondo F.D."/>
            <person name="Baxter L."/>
            <person name="Bensasson D."/>
            <person name="Beynon J.L."/>
            <person name="Chapman J."/>
            <person name="Damasceno C.M."/>
            <person name="Dorrance A.E."/>
            <person name="Dou D."/>
            <person name="Dickerman A.W."/>
            <person name="Dubchak I.L."/>
            <person name="Garbelotto M."/>
            <person name="Gijzen M."/>
            <person name="Gordon S.G."/>
            <person name="Govers F."/>
            <person name="Grunwald N.J."/>
            <person name="Huang W."/>
            <person name="Ivors K.L."/>
            <person name="Jones R.W."/>
            <person name="Kamoun S."/>
            <person name="Krampis K."/>
            <person name="Lamour K.H."/>
            <person name="Lee M.K."/>
            <person name="McDonald W.H."/>
            <person name="Medina M."/>
            <person name="Meijer H.J."/>
            <person name="Nordberg E.K."/>
            <person name="Maclean D.J."/>
            <person name="Ospina-Giraldo M.D."/>
            <person name="Morris P.F."/>
            <person name="Phuntumart V."/>
            <person name="Putnam N.H."/>
            <person name="Rash S."/>
            <person name="Rose J.K."/>
            <person name="Sakihama Y."/>
            <person name="Salamov A.A."/>
            <person name="Savidor A."/>
            <person name="Scheuring C.F."/>
            <person name="Smith B.M."/>
            <person name="Sobral B.W."/>
            <person name="Terry A."/>
            <person name="Torto-Alalibo T.A."/>
            <person name="Win J."/>
            <person name="Xu Z."/>
            <person name="Zhang H."/>
            <person name="Grigoriev I.V."/>
            <person name="Rokhsar D.S."/>
            <person name="Boore J.L."/>
        </authorList>
    </citation>
    <scope>NUCLEOTIDE SEQUENCE [LARGE SCALE GENOMIC DNA]</scope>
    <source>
        <strain evidence="2">Pr102</strain>
    </source>
</reference>
<proteinExistence type="predicted"/>
<dbReference type="AlphaFoldDB" id="H3GZK1"/>
<keyword evidence="2" id="KW-1185">Reference proteome</keyword>
<accession>H3GZK1</accession>
<dbReference type="EnsemblProtists" id="Phyra83240">
    <property type="protein sequence ID" value="Phyra83240"/>
    <property type="gene ID" value="Phyra83240"/>
</dbReference>
<sequence length="137" mass="15717">MEQIMQMQDDIHKLKKLMDSVFDKILGSFAARYALCEAEKWRFNWCINVLSLDDSENQSEQHSYDTADAYADKDRIVEMLNRLSSRMADADMSNLTATPTKDATPEDITELKQNINRIEAERQNINRRAGASLKGVL</sequence>
<evidence type="ECO:0000313" key="2">
    <source>
        <dbReference type="Proteomes" id="UP000005238"/>
    </source>
</evidence>
<dbReference type="VEuPathDB" id="FungiDB:KRP22_8435"/>
<organism evidence="1 2">
    <name type="scientific">Phytophthora ramorum</name>
    <name type="common">Sudden oak death agent</name>
    <dbReference type="NCBI Taxonomy" id="164328"/>
    <lineage>
        <taxon>Eukaryota</taxon>
        <taxon>Sar</taxon>
        <taxon>Stramenopiles</taxon>
        <taxon>Oomycota</taxon>
        <taxon>Peronosporomycetes</taxon>
        <taxon>Peronosporales</taxon>
        <taxon>Peronosporaceae</taxon>
        <taxon>Phytophthora</taxon>
    </lineage>
</organism>
<dbReference type="EMBL" id="DS566082">
    <property type="status" value="NOT_ANNOTATED_CDS"/>
    <property type="molecule type" value="Genomic_DNA"/>
</dbReference>
<dbReference type="HOGENOM" id="CLU_154921_0_0_1"/>
<dbReference type="OMA" id="HRRTEAC"/>
<dbReference type="VEuPathDB" id="FungiDB:KRP23_4867"/>
<dbReference type="InParanoid" id="H3GZK1"/>